<protein>
    <recommendedName>
        <fullName evidence="3">Reverse transcriptase zinc-binding domain-containing protein</fullName>
    </recommendedName>
</protein>
<evidence type="ECO:0000313" key="1">
    <source>
        <dbReference type="EMBL" id="VVB04925.1"/>
    </source>
</evidence>
<gene>
    <name evidence="1" type="ORF">ANE_LOCUS15369</name>
</gene>
<dbReference type="Proteomes" id="UP000489600">
    <property type="component" value="Unassembled WGS sequence"/>
</dbReference>
<keyword evidence="2" id="KW-1185">Reference proteome</keyword>
<sequence length="103" mass="11956">MWRKLLKLRPLAANFLKVDVKDGCSTYLWFDNWLSIGPLIDISGEVGTRLLGIRREAKVSEVIRGNNWALRRSRNRSVQDIITYLRTVSIPNDMAGQDRILWK</sequence>
<dbReference type="AlphaFoldDB" id="A0A565BU83"/>
<dbReference type="EMBL" id="CABITT030000005">
    <property type="protein sequence ID" value="VVB04925.1"/>
    <property type="molecule type" value="Genomic_DNA"/>
</dbReference>
<comment type="caution">
    <text evidence="1">The sequence shown here is derived from an EMBL/GenBank/DDBJ whole genome shotgun (WGS) entry which is preliminary data.</text>
</comment>
<reference evidence="1" key="1">
    <citation type="submission" date="2019-07" db="EMBL/GenBank/DDBJ databases">
        <authorList>
            <person name="Dittberner H."/>
        </authorList>
    </citation>
    <scope>NUCLEOTIDE SEQUENCE [LARGE SCALE GENOMIC DNA]</scope>
</reference>
<evidence type="ECO:0000313" key="2">
    <source>
        <dbReference type="Proteomes" id="UP000489600"/>
    </source>
</evidence>
<accession>A0A565BU83</accession>
<name>A0A565BU83_9BRAS</name>
<organism evidence="1 2">
    <name type="scientific">Arabis nemorensis</name>
    <dbReference type="NCBI Taxonomy" id="586526"/>
    <lineage>
        <taxon>Eukaryota</taxon>
        <taxon>Viridiplantae</taxon>
        <taxon>Streptophyta</taxon>
        <taxon>Embryophyta</taxon>
        <taxon>Tracheophyta</taxon>
        <taxon>Spermatophyta</taxon>
        <taxon>Magnoliopsida</taxon>
        <taxon>eudicotyledons</taxon>
        <taxon>Gunneridae</taxon>
        <taxon>Pentapetalae</taxon>
        <taxon>rosids</taxon>
        <taxon>malvids</taxon>
        <taxon>Brassicales</taxon>
        <taxon>Brassicaceae</taxon>
        <taxon>Arabideae</taxon>
        <taxon>Arabis</taxon>
    </lineage>
</organism>
<proteinExistence type="predicted"/>
<dbReference type="OrthoDB" id="1105204at2759"/>
<evidence type="ECO:0008006" key="3">
    <source>
        <dbReference type="Google" id="ProtNLM"/>
    </source>
</evidence>